<evidence type="ECO:0000313" key="3">
    <source>
        <dbReference type="Proteomes" id="UP001443914"/>
    </source>
</evidence>
<evidence type="ECO:0000256" key="1">
    <source>
        <dbReference type="SAM" id="Phobius"/>
    </source>
</evidence>
<feature type="transmembrane region" description="Helical" evidence="1">
    <location>
        <begin position="37"/>
        <end position="55"/>
    </location>
</feature>
<dbReference type="Proteomes" id="UP001443914">
    <property type="component" value="Unassembled WGS sequence"/>
</dbReference>
<protein>
    <submittedName>
        <fullName evidence="2">Uncharacterized protein</fullName>
    </submittedName>
</protein>
<dbReference type="AlphaFoldDB" id="A0AAW1HJ37"/>
<gene>
    <name evidence="2" type="ORF">RND81_11G095700</name>
</gene>
<reference evidence="2" key="1">
    <citation type="submission" date="2024-03" db="EMBL/GenBank/DDBJ databases">
        <title>WGS assembly of Saponaria officinalis var. Norfolk2.</title>
        <authorList>
            <person name="Jenkins J."/>
            <person name="Shu S."/>
            <person name="Grimwood J."/>
            <person name="Barry K."/>
            <person name="Goodstein D."/>
            <person name="Schmutz J."/>
            <person name="Leebens-Mack J."/>
            <person name="Osbourn A."/>
        </authorList>
    </citation>
    <scope>NUCLEOTIDE SEQUENCE [LARGE SCALE GENOMIC DNA]</scope>
    <source>
        <strain evidence="2">JIC</strain>
    </source>
</reference>
<keyword evidence="3" id="KW-1185">Reference proteome</keyword>
<keyword evidence="1" id="KW-0472">Membrane</keyword>
<accession>A0AAW1HJ37</accession>
<feature type="transmembrane region" description="Helical" evidence="1">
    <location>
        <begin position="12"/>
        <end position="31"/>
    </location>
</feature>
<comment type="caution">
    <text evidence="2">The sequence shown here is derived from an EMBL/GenBank/DDBJ whole genome shotgun (WGS) entry which is preliminary data.</text>
</comment>
<evidence type="ECO:0000313" key="2">
    <source>
        <dbReference type="EMBL" id="KAK9676727.1"/>
    </source>
</evidence>
<keyword evidence="1" id="KW-0812">Transmembrane</keyword>
<organism evidence="2 3">
    <name type="scientific">Saponaria officinalis</name>
    <name type="common">Common soapwort</name>
    <name type="synonym">Lychnis saponaria</name>
    <dbReference type="NCBI Taxonomy" id="3572"/>
    <lineage>
        <taxon>Eukaryota</taxon>
        <taxon>Viridiplantae</taxon>
        <taxon>Streptophyta</taxon>
        <taxon>Embryophyta</taxon>
        <taxon>Tracheophyta</taxon>
        <taxon>Spermatophyta</taxon>
        <taxon>Magnoliopsida</taxon>
        <taxon>eudicotyledons</taxon>
        <taxon>Gunneridae</taxon>
        <taxon>Pentapetalae</taxon>
        <taxon>Caryophyllales</taxon>
        <taxon>Caryophyllaceae</taxon>
        <taxon>Caryophylleae</taxon>
        <taxon>Saponaria</taxon>
    </lineage>
</organism>
<proteinExistence type="predicted"/>
<name>A0AAW1HJ37_SAPOF</name>
<dbReference type="EMBL" id="JBDFQZ010000011">
    <property type="protein sequence ID" value="KAK9676727.1"/>
    <property type="molecule type" value="Genomic_DNA"/>
</dbReference>
<keyword evidence="1" id="KW-1133">Transmembrane helix</keyword>
<sequence>MELKCLKRARIMCKIMVSILLSLLFDYSISYVTSTPVNASILSNLLSILAVTSFLRSKMAVINARLLDYVLLSVTRRLILSPCLIIRSMSCVRLTQIYIFAFNIKFKVVCRKCDYVRYD</sequence>